<sequence length="173" mass="19654">MSDLHPPKREIFDVPAMTNTDNKGFVRPVDRYEETAFGLYMSRTADHPRFSHLESWLLPALGLRANIFHFVDGHRTGQRLYLDIGRFHGPDDDGRWHAADWYLDLVDVPGRPLELIDVDELFDAHAASLLSTAECEEAVHIARRALVGAAEHDHDIQKWLDTASGGRVSWLDD</sequence>
<dbReference type="EMBL" id="LDTZ01000015">
    <property type="protein sequence ID" value="KNA92219.1"/>
    <property type="molecule type" value="Genomic_DNA"/>
</dbReference>
<evidence type="ECO:0000313" key="2">
    <source>
        <dbReference type="EMBL" id="KNA92219.1"/>
    </source>
</evidence>
<dbReference type="RefSeq" id="WP_049698552.1">
    <property type="nucleotide sequence ID" value="NZ_LDTZ01000015.1"/>
</dbReference>
<dbReference type="Gene3D" id="2.40.380.10">
    <property type="entry name" value="FomD-like"/>
    <property type="match status" value="1"/>
</dbReference>
<dbReference type="PIRSF" id="PIRSF012622">
    <property type="entry name" value="UCP012622"/>
    <property type="match status" value="1"/>
</dbReference>
<dbReference type="InterPro" id="IPR035930">
    <property type="entry name" value="FomD-like_sf"/>
</dbReference>
<comment type="caution">
    <text evidence="2">The sequence shown here is derived from an EMBL/GenBank/DDBJ whole genome shotgun (WGS) entry which is preliminary data.</text>
</comment>
<protein>
    <recommendedName>
        <fullName evidence="1">DUF402 domain-containing protein</fullName>
    </recommendedName>
</protein>
<dbReference type="InterPro" id="IPR014465">
    <property type="entry name" value="UCP012622"/>
</dbReference>
<keyword evidence="3" id="KW-1185">Reference proteome</keyword>
<dbReference type="Pfam" id="PF04167">
    <property type="entry name" value="DUF402"/>
    <property type="match status" value="1"/>
</dbReference>
<gene>
    <name evidence="2" type="ORF">ABW18_06150</name>
</gene>
<accession>A0ABR5IEV1</accession>
<feature type="domain" description="DUF402" evidence="1">
    <location>
        <begin position="27"/>
        <end position="153"/>
    </location>
</feature>
<dbReference type="SUPFAM" id="SSF159234">
    <property type="entry name" value="FomD-like"/>
    <property type="match status" value="1"/>
</dbReference>
<dbReference type="Proteomes" id="UP000037247">
    <property type="component" value="Unassembled WGS sequence"/>
</dbReference>
<evidence type="ECO:0000259" key="1">
    <source>
        <dbReference type="Pfam" id="PF04167"/>
    </source>
</evidence>
<evidence type="ECO:0000313" key="3">
    <source>
        <dbReference type="Proteomes" id="UP000037247"/>
    </source>
</evidence>
<name>A0ABR5IEV1_9ACTN</name>
<reference evidence="2 3" key="1">
    <citation type="submission" date="2015-05" db="EMBL/GenBank/DDBJ databases">
        <title>Draft genome sequence of the bacterium Gordonia jacobaea a new member of the Gordonia genus.</title>
        <authorList>
            <person name="Jimenez-Galisteo G."/>
            <person name="Dominguez A."/>
            <person name="Munoz E."/>
            <person name="Vinas M."/>
        </authorList>
    </citation>
    <scope>NUCLEOTIDE SEQUENCE [LARGE SCALE GENOMIC DNA]</scope>
    <source>
        <strain evidence="3">mv1</strain>
    </source>
</reference>
<organism evidence="2 3">
    <name type="scientific">Gordonia jacobaea</name>
    <dbReference type="NCBI Taxonomy" id="122202"/>
    <lineage>
        <taxon>Bacteria</taxon>
        <taxon>Bacillati</taxon>
        <taxon>Actinomycetota</taxon>
        <taxon>Actinomycetes</taxon>
        <taxon>Mycobacteriales</taxon>
        <taxon>Gordoniaceae</taxon>
        <taxon>Gordonia</taxon>
    </lineage>
</organism>
<proteinExistence type="predicted"/>
<dbReference type="InterPro" id="IPR007295">
    <property type="entry name" value="DUF402"/>
</dbReference>